<dbReference type="KEGG" id="rul:UC8_14770"/>
<dbReference type="OrthoDB" id="2029026at2"/>
<dbReference type="RefSeq" id="WP_068136812.1">
    <property type="nucleotide sequence ID" value="NZ_CP042914.1"/>
</dbReference>
<evidence type="ECO:0000313" key="2">
    <source>
        <dbReference type="Proteomes" id="UP000325286"/>
    </source>
</evidence>
<gene>
    <name evidence="1" type="ORF">UC8_14770</name>
</gene>
<reference evidence="1 2" key="1">
    <citation type="submission" date="2019-08" db="EMBL/GenBank/DDBJ databases">
        <title>Deep-cultivation of Planctomycetes and their phenomic and genomic characterization uncovers novel biology.</title>
        <authorList>
            <person name="Wiegand S."/>
            <person name="Jogler M."/>
            <person name="Boedeker C."/>
            <person name="Pinto D."/>
            <person name="Vollmers J."/>
            <person name="Rivas-Marin E."/>
            <person name="Kohn T."/>
            <person name="Peeters S.H."/>
            <person name="Heuer A."/>
            <person name="Rast P."/>
            <person name="Oberbeckmann S."/>
            <person name="Bunk B."/>
            <person name="Jeske O."/>
            <person name="Meyerdierks A."/>
            <person name="Storesund J.E."/>
            <person name="Kallscheuer N."/>
            <person name="Luecker S."/>
            <person name="Lage O.M."/>
            <person name="Pohl T."/>
            <person name="Merkel B.J."/>
            <person name="Hornburger P."/>
            <person name="Mueller R.-W."/>
            <person name="Bruemmer F."/>
            <person name="Labrenz M."/>
            <person name="Spormann A.M."/>
            <person name="Op den Camp H."/>
            <person name="Overmann J."/>
            <person name="Amann R."/>
            <person name="Jetten M.S.M."/>
            <person name="Mascher T."/>
            <person name="Medema M.H."/>
            <person name="Devos D.P."/>
            <person name="Kaster A.-K."/>
            <person name="Ovreas L."/>
            <person name="Rohde M."/>
            <person name="Galperin M.Y."/>
            <person name="Jogler C."/>
        </authorList>
    </citation>
    <scope>NUCLEOTIDE SEQUENCE [LARGE SCALE GENOMIC DNA]</scope>
    <source>
        <strain evidence="1 2">UC8</strain>
    </source>
</reference>
<name>A0A5B9QNK9_9BACT</name>
<accession>A0A5B9QNK9</accession>
<keyword evidence="2" id="KW-1185">Reference proteome</keyword>
<proteinExistence type="predicted"/>
<evidence type="ECO:0008006" key="3">
    <source>
        <dbReference type="Google" id="ProtNLM"/>
    </source>
</evidence>
<dbReference type="Proteomes" id="UP000325286">
    <property type="component" value="Chromosome"/>
</dbReference>
<dbReference type="EMBL" id="CP042914">
    <property type="protein sequence ID" value="QEG39482.1"/>
    <property type="molecule type" value="Genomic_DNA"/>
</dbReference>
<dbReference type="AlphaFoldDB" id="A0A5B9QNK9"/>
<sequence>MSREQQIAWNRETLDGWELFREHRFRITELLTQLAPQPAGRLAVLGAGNCNDLDLSALCQAYAEIELLDWDHHAVVEGVRRQGLQSCEQLRIDAARDLSQSPDPAAIAAADCVASVGLLSQLMLSVTQVHDPGAPQQTIAAAAELRRQHFQHLLARMRPGAVGVVSFEIVSSDSLPELIGCANEAVPNLTAAAIGTGNFYTGLHPAAMFHTASQLAKDEHVSDPQMHRPWKWCLGPRTYAVAALSFRRPNSR</sequence>
<protein>
    <recommendedName>
        <fullName evidence="3">Class I SAM-dependent methyltransferase</fullName>
    </recommendedName>
</protein>
<organism evidence="1 2">
    <name type="scientific">Roseimaritima ulvae</name>
    <dbReference type="NCBI Taxonomy" id="980254"/>
    <lineage>
        <taxon>Bacteria</taxon>
        <taxon>Pseudomonadati</taxon>
        <taxon>Planctomycetota</taxon>
        <taxon>Planctomycetia</taxon>
        <taxon>Pirellulales</taxon>
        <taxon>Pirellulaceae</taxon>
        <taxon>Roseimaritima</taxon>
    </lineage>
</organism>
<evidence type="ECO:0000313" key="1">
    <source>
        <dbReference type="EMBL" id="QEG39482.1"/>
    </source>
</evidence>